<evidence type="ECO:0000313" key="3">
    <source>
        <dbReference type="EMBL" id="MCP2730877.1"/>
    </source>
</evidence>
<reference evidence="3" key="1">
    <citation type="submission" date="2022-06" db="EMBL/GenBank/DDBJ databases">
        <title>New cyanobacteria of genus Symplocastrum in benthos of Lake Baikal.</title>
        <authorList>
            <person name="Sorokovikova E."/>
            <person name="Tikhonova I."/>
            <person name="Krasnopeev A."/>
            <person name="Evseev P."/>
            <person name="Gladkikh A."/>
            <person name="Belykh O."/>
        </authorList>
    </citation>
    <scope>NUCLEOTIDE SEQUENCE</scope>
    <source>
        <strain evidence="3">BBK-W-15</strain>
    </source>
</reference>
<protein>
    <submittedName>
        <fullName evidence="3">Hpt domain-containing protein</fullName>
    </submittedName>
</protein>
<dbReference type="SMART" id="SM00073">
    <property type="entry name" value="HPT"/>
    <property type="match status" value="1"/>
</dbReference>
<dbReference type="EMBL" id="JAMZMM010000251">
    <property type="protein sequence ID" value="MCP2730877.1"/>
    <property type="molecule type" value="Genomic_DNA"/>
</dbReference>
<accession>A0AAE3KTU9</accession>
<dbReference type="Gene3D" id="1.20.120.160">
    <property type="entry name" value="HPT domain"/>
    <property type="match status" value="1"/>
</dbReference>
<dbReference type="AlphaFoldDB" id="A0AAE3KTU9"/>
<dbReference type="InterPro" id="IPR008207">
    <property type="entry name" value="Sig_transdc_His_kin_Hpt_dom"/>
</dbReference>
<dbReference type="Pfam" id="PF01627">
    <property type="entry name" value="Hpt"/>
    <property type="match status" value="1"/>
</dbReference>
<gene>
    <name evidence="3" type="ORF">NJ959_20835</name>
</gene>
<dbReference type="PANTHER" id="PTHR43395:SF1">
    <property type="entry name" value="CHEMOTAXIS PROTEIN CHEA"/>
    <property type="match status" value="1"/>
</dbReference>
<dbReference type="Proteomes" id="UP001204953">
    <property type="component" value="Unassembled WGS sequence"/>
</dbReference>
<dbReference type="RefSeq" id="WP_254013627.1">
    <property type="nucleotide sequence ID" value="NZ_JAMZMM010000251.1"/>
</dbReference>
<organism evidence="3 4">
    <name type="scientific">Limnofasciculus baicalensis BBK-W-15</name>
    <dbReference type="NCBI Taxonomy" id="2699891"/>
    <lineage>
        <taxon>Bacteria</taxon>
        <taxon>Bacillati</taxon>
        <taxon>Cyanobacteriota</taxon>
        <taxon>Cyanophyceae</taxon>
        <taxon>Coleofasciculales</taxon>
        <taxon>Coleofasciculaceae</taxon>
        <taxon>Limnofasciculus</taxon>
        <taxon>Limnofasciculus baicalensis</taxon>
    </lineage>
</organism>
<feature type="domain" description="HPt" evidence="2">
    <location>
        <begin position="71"/>
        <end position="174"/>
    </location>
</feature>
<sequence length="518" mass="57713">MKQVIKWIRELIGDFNSANYDQVLATDLGQYSDHNLLTNHHLIVTNYNSSNSPNPSIQTHSLNPKYRMNNEPTIREQGYQYFLQEAPELLQVLERELLTLREDYSINKIHNLMRTTHTLKGAAASVGLETIKNVSHSLEDIFKALFNPDLSIDAEVEALIFEGYECLRLPITAQLTGGQINDAEILDRTAAIFAQLQEKLGDCFDSENQIPSSIELGFDVTQSIFEIGVSQRLEQIAAAIATGDPQTIADTLRIQAEVFIGLAESMNLSGFGAIAKIAIAALELAPERALIIAQTALADFQEGQRAVLNGDRIWGGEPSLTLQQLAGLIERSEEIPGFQVLEIPGEMEVLAEDKRDNFDLSEYSESRLPDFDLINNSLEVGALININSQASVVEEEESVTPSEISNLNNSLDLQWSLEEFQESELSGFEFQSFEPSMTEFQEFEAEVQDSELNLPELLESEFSVDRSQSSDLNLPEFLQSQLSLAQSQSLESQDKESENILLESIWGSVSTNELPISE</sequence>
<dbReference type="PANTHER" id="PTHR43395">
    <property type="entry name" value="SENSOR HISTIDINE KINASE CHEA"/>
    <property type="match status" value="1"/>
</dbReference>
<evidence type="ECO:0000259" key="2">
    <source>
        <dbReference type="PROSITE" id="PS50894"/>
    </source>
</evidence>
<dbReference type="InterPro" id="IPR036641">
    <property type="entry name" value="HPT_dom_sf"/>
</dbReference>
<proteinExistence type="predicted"/>
<evidence type="ECO:0000313" key="4">
    <source>
        <dbReference type="Proteomes" id="UP001204953"/>
    </source>
</evidence>
<keyword evidence="1" id="KW-0597">Phosphoprotein</keyword>
<name>A0AAE3KTU9_9CYAN</name>
<keyword evidence="4" id="KW-1185">Reference proteome</keyword>
<dbReference type="SUPFAM" id="SSF47226">
    <property type="entry name" value="Histidine-containing phosphotransfer domain, HPT domain"/>
    <property type="match status" value="1"/>
</dbReference>
<feature type="modified residue" description="Phosphohistidine" evidence="1">
    <location>
        <position position="117"/>
    </location>
</feature>
<dbReference type="InterPro" id="IPR051315">
    <property type="entry name" value="Bact_Chemotaxis_CheA"/>
</dbReference>
<comment type="caution">
    <text evidence="3">The sequence shown here is derived from an EMBL/GenBank/DDBJ whole genome shotgun (WGS) entry which is preliminary data.</text>
</comment>
<dbReference type="CDD" id="cd00088">
    <property type="entry name" value="HPT"/>
    <property type="match status" value="1"/>
</dbReference>
<dbReference type="PROSITE" id="PS50894">
    <property type="entry name" value="HPT"/>
    <property type="match status" value="1"/>
</dbReference>
<evidence type="ECO:0000256" key="1">
    <source>
        <dbReference type="PROSITE-ProRule" id="PRU00110"/>
    </source>
</evidence>
<dbReference type="GO" id="GO:0000160">
    <property type="term" value="P:phosphorelay signal transduction system"/>
    <property type="evidence" value="ECO:0007669"/>
    <property type="project" value="InterPro"/>
</dbReference>
<feature type="non-terminal residue" evidence="3">
    <location>
        <position position="518"/>
    </location>
</feature>